<dbReference type="Proteomes" id="UP000008062">
    <property type="component" value="Chromosome 11"/>
</dbReference>
<proteinExistence type="predicted"/>
<evidence type="ECO:0000256" key="1">
    <source>
        <dbReference type="ARBA" id="ARBA00022669"/>
    </source>
</evidence>
<keyword evidence="2" id="KW-1015">Disulfide bond</keyword>
<dbReference type="PROSITE" id="PS50941">
    <property type="entry name" value="CHIT_BIND_I_2"/>
    <property type="match status" value="1"/>
</dbReference>
<dbReference type="InterPro" id="IPR036861">
    <property type="entry name" value="Endochitinase-like_sf"/>
</dbReference>
<dbReference type="OMA" id="TGCQKSY"/>
<reference evidence="4 5" key="1">
    <citation type="journal article" date="2011" name="PLoS Genet.">
        <title>Finished genome of the fungal wheat pathogen Mycosphaerella graminicola reveals dispensome structure, chromosome plasticity, and stealth pathogenesis.</title>
        <authorList>
            <person name="Goodwin S.B."/>
            <person name="Ben M'barek S."/>
            <person name="Dhillon B."/>
            <person name="Wittenberg A.H.J."/>
            <person name="Crane C.F."/>
            <person name="Hane J.K."/>
            <person name="Foster A.J."/>
            <person name="Van der Lee T.A.J."/>
            <person name="Grimwood J."/>
            <person name="Aerts A."/>
            <person name="Antoniw J."/>
            <person name="Bailey A."/>
            <person name="Bluhm B."/>
            <person name="Bowler J."/>
            <person name="Bristow J."/>
            <person name="van der Burgt A."/>
            <person name="Canto-Canche B."/>
            <person name="Churchill A.C.L."/>
            <person name="Conde-Ferraez L."/>
            <person name="Cools H.J."/>
            <person name="Coutinho P.M."/>
            <person name="Csukai M."/>
            <person name="Dehal P."/>
            <person name="De Wit P."/>
            <person name="Donzelli B."/>
            <person name="van de Geest H.C."/>
            <person name="van Ham R.C.H.J."/>
            <person name="Hammond-Kosack K.E."/>
            <person name="Henrissat B."/>
            <person name="Kilian A."/>
            <person name="Kobayashi A.K."/>
            <person name="Koopmann E."/>
            <person name="Kourmpetis Y."/>
            <person name="Kuzniar A."/>
            <person name="Lindquist E."/>
            <person name="Lombard V."/>
            <person name="Maliepaard C."/>
            <person name="Martins N."/>
            <person name="Mehrabi R."/>
            <person name="Nap J.P.H."/>
            <person name="Ponomarenko A."/>
            <person name="Rudd J.J."/>
            <person name="Salamov A."/>
            <person name="Schmutz J."/>
            <person name="Schouten H.J."/>
            <person name="Shapiro H."/>
            <person name="Stergiopoulos I."/>
            <person name="Torriani S.F.F."/>
            <person name="Tu H."/>
            <person name="de Vries R.P."/>
            <person name="Waalwijk C."/>
            <person name="Ware S.B."/>
            <person name="Wiebenga A."/>
            <person name="Zwiers L.-H."/>
            <person name="Oliver R.P."/>
            <person name="Grigoriev I.V."/>
            <person name="Kema G.H.J."/>
        </authorList>
    </citation>
    <scope>NUCLEOTIDE SEQUENCE [LARGE SCALE GENOMIC DNA]</scope>
    <source>
        <strain evidence="5">CBS 115943 / IPO323</strain>
    </source>
</reference>
<keyword evidence="1 2" id="KW-0147">Chitin-binding</keyword>
<dbReference type="SUPFAM" id="SSF57016">
    <property type="entry name" value="Plant lectins/antimicrobial peptides"/>
    <property type="match status" value="1"/>
</dbReference>
<dbReference type="InParanoid" id="F9XMJ9"/>
<dbReference type="KEGG" id="ztr:MYCGRDRAFT_19570"/>
<organism evidence="4 5">
    <name type="scientific">Zymoseptoria tritici (strain CBS 115943 / IPO323)</name>
    <name type="common">Speckled leaf blotch fungus</name>
    <name type="synonym">Septoria tritici</name>
    <dbReference type="NCBI Taxonomy" id="336722"/>
    <lineage>
        <taxon>Eukaryota</taxon>
        <taxon>Fungi</taxon>
        <taxon>Dikarya</taxon>
        <taxon>Ascomycota</taxon>
        <taxon>Pezizomycotina</taxon>
        <taxon>Dothideomycetes</taxon>
        <taxon>Dothideomycetidae</taxon>
        <taxon>Mycosphaerellales</taxon>
        <taxon>Mycosphaerellaceae</taxon>
        <taxon>Zymoseptoria</taxon>
    </lineage>
</organism>
<feature type="non-terminal residue" evidence="4">
    <location>
        <position position="1"/>
    </location>
</feature>
<dbReference type="EMBL" id="CM001206">
    <property type="protein sequence ID" value="EGP83261.1"/>
    <property type="molecule type" value="Genomic_DNA"/>
</dbReference>
<sequence>ATGGVTPNGYCGATGNGTFCASPFGGCCSRYDACGNDNEYCGPGCQSQYGIC</sequence>
<dbReference type="GO" id="GO:0008061">
    <property type="term" value="F:chitin binding"/>
    <property type="evidence" value="ECO:0007669"/>
    <property type="project" value="UniProtKB-UniRule"/>
</dbReference>
<feature type="domain" description="Chitin-binding type-1" evidence="3">
    <location>
        <begin position="8"/>
        <end position="52"/>
    </location>
</feature>
<accession>F9XMJ9</accession>
<feature type="non-terminal residue" evidence="4">
    <location>
        <position position="52"/>
    </location>
</feature>
<dbReference type="Pfam" id="PF00187">
    <property type="entry name" value="Chitin_bind_1"/>
    <property type="match status" value="1"/>
</dbReference>
<gene>
    <name evidence="4" type="ORF">MYCGRDRAFT_19570</name>
</gene>
<feature type="disulfide bond" evidence="2">
    <location>
        <begin position="27"/>
        <end position="41"/>
    </location>
</feature>
<comment type="caution">
    <text evidence="2">Lacks conserved residue(s) required for the propagation of feature annotation.</text>
</comment>
<dbReference type="OrthoDB" id="5985073at2759"/>
<evidence type="ECO:0000259" key="3">
    <source>
        <dbReference type="PROSITE" id="PS50941"/>
    </source>
</evidence>
<keyword evidence="5" id="KW-1185">Reference proteome</keyword>
<evidence type="ECO:0000313" key="4">
    <source>
        <dbReference type="EMBL" id="EGP83261.1"/>
    </source>
</evidence>
<dbReference type="RefSeq" id="XP_003848285.1">
    <property type="nucleotide sequence ID" value="XM_003848237.1"/>
</dbReference>
<dbReference type="HOGENOM" id="CLU_214130_0_0_1"/>
<evidence type="ECO:0000256" key="2">
    <source>
        <dbReference type="PROSITE-ProRule" id="PRU00261"/>
    </source>
</evidence>
<dbReference type="Gene3D" id="3.30.60.10">
    <property type="entry name" value="Endochitinase-like"/>
    <property type="match status" value="1"/>
</dbReference>
<dbReference type="AlphaFoldDB" id="F9XMJ9"/>
<dbReference type="InterPro" id="IPR001002">
    <property type="entry name" value="Chitin-bd_1"/>
</dbReference>
<evidence type="ECO:0000313" key="5">
    <source>
        <dbReference type="Proteomes" id="UP000008062"/>
    </source>
</evidence>
<protein>
    <recommendedName>
        <fullName evidence="3">Chitin-binding type-1 domain-containing protein</fullName>
    </recommendedName>
</protein>
<dbReference type="GeneID" id="13396365"/>
<name>F9XMJ9_ZYMTI</name>